<dbReference type="STRING" id="1291764.GCA_001311235_01621"/>
<comment type="subcellular location">
    <subcellularLocation>
        <location evidence="9 10">Cytoplasm</location>
    </subcellularLocation>
</comment>
<dbReference type="FunFam" id="3.20.20.70:FF:000016">
    <property type="entry name" value="Triosephosphate isomerase"/>
    <property type="match status" value="1"/>
</dbReference>
<feature type="active site" description="Proton acceptor" evidence="9">
    <location>
        <position position="169"/>
    </location>
</feature>
<feature type="binding site" evidence="9">
    <location>
        <position position="215"/>
    </location>
    <ligand>
        <name>substrate</name>
    </ligand>
</feature>
<gene>
    <name evidence="9" type="primary">tpiA</name>
    <name evidence="11" type="ORF">RT41_GL001864</name>
</gene>
<evidence type="ECO:0000256" key="4">
    <source>
        <dbReference type="ARBA" id="ARBA00019397"/>
    </source>
</evidence>
<dbReference type="InterPro" id="IPR000652">
    <property type="entry name" value="Triosephosphate_isomerase"/>
</dbReference>
<evidence type="ECO:0000256" key="10">
    <source>
        <dbReference type="RuleBase" id="RU363013"/>
    </source>
</evidence>
<dbReference type="Pfam" id="PF00121">
    <property type="entry name" value="TIM"/>
    <property type="match status" value="1"/>
</dbReference>
<evidence type="ECO:0000256" key="9">
    <source>
        <dbReference type="HAMAP-Rule" id="MF_00147"/>
    </source>
</evidence>
<keyword evidence="8 9" id="KW-0413">Isomerase</keyword>
<dbReference type="GO" id="GO:0004807">
    <property type="term" value="F:triose-phosphate isomerase activity"/>
    <property type="evidence" value="ECO:0007669"/>
    <property type="project" value="UniProtKB-UniRule"/>
</dbReference>
<comment type="caution">
    <text evidence="11">The sequence shown here is derived from an EMBL/GenBank/DDBJ whole genome shotgun (WGS) entry which is preliminary data.</text>
</comment>
<dbReference type="InterPro" id="IPR035990">
    <property type="entry name" value="TIM_sf"/>
</dbReference>
<evidence type="ECO:0000256" key="2">
    <source>
        <dbReference type="ARBA" id="ARBA00007422"/>
    </source>
</evidence>
<dbReference type="OrthoDB" id="9809429at2"/>
<evidence type="ECO:0000313" key="12">
    <source>
        <dbReference type="Proteomes" id="UP000218181"/>
    </source>
</evidence>
<dbReference type="AlphaFoldDB" id="A0A2A5RJV6"/>
<comment type="function">
    <text evidence="9">Involved in the gluconeogenesis. Catalyzes stereospecifically the conversion of dihydroxyacetone phosphate (DHAP) to D-glyceraldehyde-3-phosphate (G3P).</text>
</comment>
<keyword evidence="6 9" id="KW-0963">Cytoplasm</keyword>
<reference evidence="11 12" key="1">
    <citation type="submission" date="2014-12" db="EMBL/GenBank/DDBJ databases">
        <title>Draft genome sequences of 10 type strains of Lactococcus.</title>
        <authorList>
            <person name="Sun Z."/>
            <person name="Zhong Z."/>
            <person name="Liu W."/>
            <person name="Zhang W."/>
            <person name="Zhang H."/>
        </authorList>
    </citation>
    <scope>NUCLEOTIDE SEQUENCE [LARGE SCALE GENOMIC DNA]</scope>
    <source>
        <strain evidence="11 12">JCM 16395</strain>
    </source>
</reference>
<evidence type="ECO:0000256" key="6">
    <source>
        <dbReference type="ARBA" id="ARBA00022490"/>
    </source>
</evidence>
<keyword evidence="7 9" id="KW-0324">Glycolysis</keyword>
<dbReference type="Gene3D" id="3.20.20.70">
    <property type="entry name" value="Aldolase class I"/>
    <property type="match status" value="1"/>
</dbReference>
<keyword evidence="5 9" id="KW-0312">Gluconeogenesis</keyword>
<dbReference type="InterPro" id="IPR022896">
    <property type="entry name" value="TrioseP_Isoase_bac/euk"/>
</dbReference>
<accession>A0A2A5RJV6</accession>
<dbReference type="InterPro" id="IPR020861">
    <property type="entry name" value="Triosephosphate_isomerase_AS"/>
</dbReference>
<dbReference type="NCBIfam" id="TIGR00419">
    <property type="entry name" value="tim"/>
    <property type="match status" value="1"/>
</dbReference>
<comment type="catalytic activity">
    <reaction evidence="9 10">
        <text>D-glyceraldehyde 3-phosphate = dihydroxyacetone phosphate</text>
        <dbReference type="Rhea" id="RHEA:18585"/>
        <dbReference type="ChEBI" id="CHEBI:57642"/>
        <dbReference type="ChEBI" id="CHEBI:59776"/>
        <dbReference type="EC" id="5.3.1.1"/>
    </reaction>
</comment>
<organism evidence="11 12">
    <name type="scientific">Lactococcus fujiensis JCM 16395</name>
    <dbReference type="NCBI Taxonomy" id="1291764"/>
    <lineage>
        <taxon>Bacteria</taxon>
        <taxon>Bacillati</taxon>
        <taxon>Bacillota</taxon>
        <taxon>Bacilli</taxon>
        <taxon>Lactobacillales</taxon>
        <taxon>Streptococcaceae</taxon>
        <taxon>Lactococcus</taxon>
    </lineage>
</organism>
<comment type="pathway">
    <text evidence="9 10">Carbohydrate biosynthesis; gluconeogenesis.</text>
</comment>
<dbReference type="EMBL" id="JXJU01000008">
    <property type="protein sequence ID" value="PCR99488.1"/>
    <property type="molecule type" value="Genomic_DNA"/>
</dbReference>
<dbReference type="PANTHER" id="PTHR21139:SF42">
    <property type="entry name" value="TRIOSEPHOSPHATE ISOMERASE"/>
    <property type="match status" value="1"/>
</dbReference>
<sequence length="253" mass="27207">MSSRKPIIAGNWKLNKNLKETLAFLAEIDGKLPSEDKVEVAIAAPAMYLIPLVHHRGNNPLKVSAENVYFENSGAFTGETSPKALADEGIEYSIIGHSERREYFHETDEDINKKAHALFAAGVTPILCCGETLETFEAGKTAEWVSGQIEAGLKGLTAEQVSSMVIAYEPIWAIGTGKTATAEIADETCGVVRSVVEKLYGKNVSEAVRIQYGGSVKPETVEELMSKENIDGALVGGASLQAASFLGLLDIYK</sequence>
<dbReference type="SUPFAM" id="SSF51351">
    <property type="entry name" value="Triosephosphate isomerase (TIM)"/>
    <property type="match status" value="1"/>
</dbReference>
<dbReference type="HAMAP" id="MF_00147_B">
    <property type="entry name" value="TIM_B"/>
    <property type="match status" value="1"/>
</dbReference>
<dbReference type="GO" id="GO:0046166">
    <property type="term" value="P:glyceraldehyde-3-phosphate biosynthetic process"/>
    <property type="evidence" value="ECO:0007669"/>
    <property type="project" value="TreeGrafter"/>
</dbReference>
<dbReference type="GO" id="GO:0019563">
    <property type="term" value="P:glycerol catabolic process"/>
    <property type="evidence" value="ECO:0007669"/>
    <property type="project" value="TreeGrafter"/>
</dbReference>
<proteinExistence type="inferred from homology"/>
<protein>
    <recommendedName>
        <fullName evidence="4 9">Triosephosphate isomerase</fullName>
        <shortName evidence="9">TIM</shortName>
        <shortName evidence="9">TPI</shortName>
        <ecNumber evidence="3 9">5.3.1.1</ecNumber>
    </recommendedName>
    <alternativeName>
        <fullName evidence="9">Triose-phosphate isomerase</fullName>
    </alternativeName>
</protein>
<dbReference type="GO" id="GO:0005829">
    <property type="term" value="C:cytosol"/>
    <property type="evidence" value="ECO:0007669"/>
    <property type="project" value="TreeGrafter"/>
</dbReference>
<dbReference type="RefSeq" id="WP_096818485.1">
    <property type="nucleotide sequence ID" value="NZ_JXJU01000008.1"/>
</dbReference>
<evidence type="ECO:0000256" key="3">
    <source>
        <dbReference type="ARBA" id="ARBA00011940"/>
    </source>
</evidence>
<evidence type="ECO:0000256" key="8">
    <source>
        <dbReference type="ARBA" id="ARBA00023235"/>
    </source>
</evidence>
<dbReference type="UniPathway" id="UPA00109">
    <property type="reaction ID" value="UER00189"/>
</dbReference>
<comment type="pathway">
    <text evidence="1 9 10">Carbohydrate degradation; glycolysis; D-glyceraldehyde 3-phosphate from glycerone phosphate: step 1/1.</text>
</comment>
<dbReference type="GO" id="GO:0006096">
    <property type="term" value="P:glycolytic process"/>
    <property type="evidence" value="ECO:0007669"/>
    <property type="project" value="UniProtKB-UniRule"/>
</dbReference>
<evidence type="ECO:0000313" key="11">
    <source>
        <dbReference type="EMBL" id="PCR99488.1"/>
    </source>
</evidence>
<dbReference type="InterPro" id="IPR013785">
    <property type="entry name" value="Aldolase_TIM"/>
</dbReference>
<comment type="similarity">
    <text evidence="2 9 10">Belongs to the triosephosphate isomerase family.</text>
</comment>
<name>A0A2A5RJV6_9LACT</name>
<dbReference type="Proteomes" id="UP000218181">
    <property type="component" value="Unassembled WGS sequence"/>
</dbReference>
<dbReference type="UniPathway" id="UPA00138"/>
<feature type="binding site" evidence="9">
    <location>
        <position position="175"/>
    </location>
    <ligand>
        <name>substrate</name>
    </ligand>
</feature>
<dbReference type="PROSITE" id="PS51440">
    <property type="entry name" value="TIM_2"/>
    <property type="match status" value="1"/>
</dbReference>
<evidence type="ECO:0000256" key="7">
    <source>
        <dbReference type="ARBA" id="ARBA00023152"/>
    </source>
</evidence>
<evidence type="ECO:0000256" key="1">
    <source>
        <dbReference type="ARBA" id="ARBA00004680"/>
    </source>
</evidence>
<feature type="binding site" evidence="9">
    <location>
        <begin position="11"/>
        <end position="13"/>
    </location>
    <ligand>
        <name>substrate</name>
    </ligand>
</feature>
<evidence type="ECO:0000256" key="5">
    <source>
        <dbReference type="ARBA" id="ARBA00022432"/>
    </source>
</evidence>
<dbReference type="CDD" id="cd00311">
    <property type="entry name" value="TIM"/>
    <property type="match status" value="1"/>
</dbReference>
<dbReference type="EC" id="5.3.1.1" evidence="3 9"/>
<keyword evidence="12" id="KW-1185">Reference proteome</keyword>
<comment type="subunit">
    <text evidence="9 10">Homodimer.</text>
</comment>
<dbReference type="GO" id="GO:0006094">
    <property type="term" value="P:gluconeogenesis"/>
    <property type="evidence" value="ECO:0007669"/>
    <property type="project" value="UniProtKB-UniRule"/>
</dbReference>
<feature type="binding site" evidence="9">
    <location>
        <begin position="236"/>
        <end position="237"/>
    </location>
    <ligand>
        <name>substrate</name>
    </ligand>
</feature>
<dbReference type="PANTHER" id="PTHR21139">
    <property type="entry name" value="TRIOSEPHOSPHATE ISOMERASE"/>
    <property type="match status" value="1"/>
</dbReference>
<dbReference type="PROSITE" id="PS00171">
    <property type="entry name" value="TIM_1"/>
    <property type="match status" value="1"/>
</dbReference>
<feature type="active site" description="Electrophile" evidence="9">
    <location>
        <position position="97"/>
    </location>
</feature>